<dbReference type="EMBL" id="CACRXK020024959">
    <property type="protein sequence ID" value="CAB4039109.1"/>
    <property type="molecule type" value="Genomic_DNA"/>
</dbReference>
<evidence type="ECO:0000313" key="3">
    <source>
        <dbReference type="Proteomes" id="UP001152795"/>
    </source>
</evidence>
<proteinExistence type="predicted"/>
<protein>
    <submittedName>
        <fullName evidence="2">Fanconi anemia group J homolog isoform X1</fullName>
    </submittedName>
</protein>
<keyword evidence="3" id="KW-1185">Reference proteome</keyword>
<evidence type="ECO:0000313" key="2">
    <source>
        <dbReference type="EMBL" id="CAB4039109.1"/>
    </source>
</evidence>
<dbReference type="GO" id="GO:1990918">
    <property type="term" value="P:double-strand break repair involved in meiotic recombination"/>
    <property type="evidence" value="ECO:0007669"/>
    <property type="project" value="TreeGrafter"/>
</dbReference>
<comment type="caution">
    <text evidence="2">The sequence shown here is derived from an EMBL/GenBank/DDBJ whole genome shotgun (WGS) entry which is preliminary data.</text>
</comment>
<dbReference type="Gene3D" id="3.40.50.300">
    <property type="entry name" value="P-loop containing nucleotide triphosphate hydrolases"/>
    <property type="match status" value="1"/>
</dbReference>
<dbReference type="SMART" id="SM00488">
    <property type="entry name" value="DEXDc2"/>
    <property type="match status" value="1"/>
</dbReference>
<dbReference type="PANTHER" id="PTHR11472">
    <property type="entry name" value="DNA REPAIR DEAD HELICASE RAD3/XP-D SUBFAMILY MEMBER"/>
    <property type="match status" value="1"/>
</dbReference>
<dbReference type="InterPro" id="IPR006554">
    <property type="entry name" value="Helicase-like_DEXD_c2"/>
</dbReference>
<dbReference type="GO" id="GO:0003677">
    <property type="term" value="F:DNA binding"/>
    <property type="evidence" value="ECO:0007669"/>
    <property type="project" value="InterPro"/>
</dbReference>
<sequence length="358" mass="40616">MACKSHFEEYAINGVKVKFPYKPYPSQFTMMDKIIKSIERRQNSLLESPTGSGKSLALLCSSLAWLMVEKEKILKQYLELKKSLLNQMTENIETENSVKEEEKGDVKVKIEQLNDVKPNIKTEPNPDVKVKIEQLDESNDLKPNIKTEPNPDVKVKIEKQDEVIDQKPVKSEADAVGGVQVKIEKTDESFDEKPKFKNETGGDEMQTTDKISARAQTAETNNDACMAMEDDELNDDDADFQAPKKRFRTPGGQIPKAKKRRQTGGALDDDLPDPAGMSSAHPEWSMELNRAGDMSTSNCSSHGENDDDNERDLLNEERWLEEKLEMPASPKIYFGTRTHKQITQIVRELNKTEYKTTK</sequence>
<dbReference type="GO" id="GO:0003678">
    <property type="term" value="F:DNA helicase activity"/>
    <property type="evidence" value="ECO:0007669"/>
    <property type="project" value="InterPro"/>
</dbReference>
<dbReference type="GO" id="GO:0005524">
    <property type="term" value="F:ATP binding"/>
    <property type="evidence" value="ECO:0007669"/>
    <property type="project" value="InterPro"/>
</dbReference>
<dbReference type="GO" id="GO:0016818">
    <property type="term" value="F:hydrolase activity, acting on acid anhydrides, in phosphorus-containing anhydrides"/>
    <property type="evidence" value="ECO:0007669"/>
    <property type="project" value="InterPro"/>
</dbReference>
<feature type="compositionally biased region" description="Polar residues" evidence="1">
    <location>
        <begin position="208"/>
        <end position="223"/>
    </location>
</feature>
<accession>A0A7D9LV46</accession>
<dbReference type="InterPro" id="IPR014013">
    <property type="entry name" value="Helic_SF1/SF2_ATP-bd_DinG/Rad3"/>
</dbReference>
<dbReference type="OrthoDB" id="6018949at2759"/>
<dbReference type="Pfam" id="PF04851">
    <property type="entry name" value="ResIII"/>
    <property type="match status" value="1"/>
</dbReference>
<dbReference type="SUPFAM" id="SSF52540">
    <property type="entry name" value="P-loop containing nucleoside triphosphate hydrolases"/>
    <property type="match status" value="1"/>
</dbReference>
<dbReference type="PANTHER" id="PTHR11472:SF47">
    <property type="entry name" value="FANCONI ANEMIA GROUP J PROTEIN"/>
    <property type="match status" value="1"/>
</dbReference>
<reference evidence="2" key="1">
    <citation type="submission" date="2020-04" db="EMBL/GenBank/DDBJ databases">
        <authorList>
            <person name="Alioto T."/>
            <person name="Alioto T."/>
            <person name="Gomez Garrido J."/>
        </authorList>
    </citation>
    <scope>NUCLEOTIDE SEQUENCE</scope>
    <source>
        <strain evidence="2">A484AB</strain>
    </source>
</reference>
<dbReference type="Proteomes" id="UP001152795">
    <property type="component" value="Unassembled WGS sequence"/>
</dbReference>
<dbReference type="GO" id="GO:0006289">
    <property type="term" value="P:nucleotide-excision repair"/>
    <property type="evidence" value="ECO:0007669"/>
    <property type="project" value="TreeGrafter"/>
</dbReference>
<dbReference type="InterPro" id="IPR006935">
    <property type="entry name" value="Helicase/UvrB_N"/>
</dbReference>
<feature type="region of interest" description="Disordered" evidence="1">
    <location>
        <begin position="184"/>
        <end position="315"/>
    </location>
</feature>
<dbReference type="AlphaFoldDB" id="A0A7D9LV46"/>
<feature type="compositionally biased region" description="Basic and acidic residues" evidence="1">
    <location>
        <begin position="184"/>
        <end position="200"/>
    </location>
</feature>
<dbReference type="InterPro" id="IPR027417">
    <property type="entry name" value="P-loop_NTPase"/>
</dbReference>
<dbReference type="InterPro" id="IPR045028">
    <property type="entry name" value="DinG/Rad3-like"/>
</dbReference>
<evidence type="ECO:0000256" key="1">
    <source>
        <dbReference type="SAM" id="MobiDB-lite"/>
    </source>
</evidence>
<name>A0A7D9LV46_PARCT</name>
<dbReference type="PROSITE" id="PS51193">
    <property type="entry name" value="HELICASE_ATP_BIND_2"/>
    <property type="match status" value="1"/>
</dbReference>
<organism evidence="2 3">
    <name type="scientific">Paramuricea clavata</name>
    <name type="common">Red gorgonian</name>
    <name type="synonym">Violescent sea-whip</name>
    <dbReference type="NCBI Taxonomy" id="317549"/>
    <lineage>
        <taxon>Eukaryota</taxon>
        <taxon>Metazoa</taxon>
        <taxon>Cnidaria</taxon>
        <taxon>Anthozoa</taxon>
        <taxon>Octocorallia</taxon>
        <taxon>Malacalcyonacea</taxon>
        <taxon>Plexauridae</taxon>
        <taxon>Paramuricea</taxon>
    </lineage>
</organism>
<dbReference type="GO" id="GO:0005634">
    <property type="term" value="C:nucleus"/>
    <property type="evidence" value="ECO:0007669"/>
    <property type="project" value="TreeGrafter"/>
</dbReference>
<feature type="compositionally biased region" description="Acidic residues" evidence="1">
    <location>
        <begin position="228"/>
        <end position="239"/>
    </location>
</feature>
<gene>
    <name evidence="2" type="ORF">PACLA_8A025543</name>
</gene>